<organism evidence="2 3">
    <name type="scientific">Pleurodeles waltl</name>
    <name type="common">Iberian ribbed newt</name>
    <dbReference type="NCBI Taxonomy" id="8319"/>
    <lineage>
        <taxon>Eukaryota</taxon>
        <taxon>Metazoa</taxon>
        <taxon>Chordata</taxon>
        <taxon>Craniata</taxon>
        <taxon>Vertebrata</taxon>
        <taxon>Euteleostomi</taxon>
        <taxon>Amphibia</taxon>
        <taxon>Batrachia</taxon>
        <taxon>Caudata</taxon>
        <taxon>Salamandroidea</taxon>
        <taxon>Salamandridae</taxon>
        <taxon>Pleurodelinae</taxon>
        <taxon>Pleurodeles</taxon>
    </lineage>
</organism>
<dbReference type="Proteomes" id="UP001066276">
    <property type="component" value="Chromosome 7"/>
</dbReference>
<sequence>MSCSLWCAGALNALIRPAPNQRWAASSSRVLHPRARRLGSVWESADLSPPGKRAAAQAFASTAARERQTEARTLRGSRGRHSAGSCRRHRGAQQVTSIFPAHPSRSKK</sequence>
<comment type="caution">
    <text evidence="2">The sequence shown here is derived from an EMBL/GenBank/DDBJ whole genome shotgun (WGS) entry which is preliminary data.</text>
</comment>
<evidence type="ECO:0000256" key="1">
    <source>
        <dbReference type="SAM" id="MobiDB-lite"/>
    </source>
</evidence>
<keyword evidence="3" id="KW-1185">Reference proteome</keyword>
<reference evidence="2" key="1">
    <citation type="journal article" date="2022" name="bioRxiv">
        <title>Sequencing and chromosome-scale assembly of the giantPleurodeles waltlgenome.</title>
        <authorList>
            <person name="Brown T."/>
            <person name="Elewa A."/>
            <person name="Iarovenko S."/>
            <person name="Subramanian E."/>
            <person name="Araus A.J."/>
            <person name="Petzold A."/>
            <person name="Susuki M."/>
            <person name="Suzuki K.-i.T."/>
            <person name="Hayashi T."/>
            <person name="Toyoda A."/>
            <person name="Oliveira C."/>
            <person name="Osipova E."/>
            <person name="Leigh N.D."/>
            <person name="Simon A."/>
            <person name="Yun M.H."/>
        </authorList>
    </citation>
    <scope>NUCLEOTIDE SEQUENCE</scope>
    <source>
        <strain evidence="2">20211129_DDA</strain>
        <tissue evidence="2">Liver</tissue>
    </source>
</reference>
<accession>A0AAV7P4Z4</accession>
<gene>
    <name evidence="2" type="ORF">NDU88_001798</name>
</gene>
<dbReference type="EMBL" id="JANPWB010000011">
    <property type="protein sequence ID" value="KAJ1123327.1"/>
    <property type="molecule type" value="Genomic_DNA"/>
</dbReference>
<evidence type="ECO:0000313" key="3">
    <source>
        <dbReference type="Proteomes" id="UP001066276"/>
    </source>
</evidence>
<feature type="region of interest" description="Disordered" evidence="1">
    <location>
        <begin position="69"/>
        <end position="108"/>
    </location>
</feature>
<evidence type="ECO:0000313" key="2">
    <source>
        <dbReference type="EMBL" id="KAJ1123327.1"/>
    </source>
</evidence>
<evidence type="ECO:0008006" key="4">
    <source>
        <dbReference type="Google" id="ProtNLM"/>
    </source>
</evidence>
<dbReference type="AlphaFoldDB" id="A0AAV7P4Z4"/>
<proteinExistence type="predicted"/>
<name>A0AAV7P4Z4_PLEWA</name>
<protein>
    <recommendedName>
        <fullName evidence="4">Secreted protein</fullName>
    </recommendedName>
</protein>
<feature type="compositionally biased region" description="Basic residues" evidence="1">
    <location>
        <begin position="75"/>
        <end position="91"/>
    </location>
</feature>